<dbReference type="OrthoDB" id="2680037at2"/>
<dbReference type="GO" id="GO:0005829">
    <property type="term" value="C:cytosol"/>
    <property type="evidence" value="ECO:0007669"/>
    <property type="project" value="TreeGrafter"/>
</dbReference>
<dbReference type="RefSeq" id="WP_006679157.1">
    <property type="nucleotide sequence ID" value="NZ_AHKH01000098.1"/>
</dbReference>
<reference evidence="5 6" key="1">
    <citation type="journal article" date="2012" name="J. Bacteriol.">
        <title>Genome Sequence of the Pattern-Forming Social Bacterium Paenibacillus dendritiformis C454 Chiral Morphotype.</title>
        <authorList>
            <person name="Sirota-Madi A."/>
            <person name="Olender T."/>
            <person name="Helman Y."/>
            <person name="Brainis I."/>
            <person name="Finkelshtein A."/>
            <person name="Roth D."/>
            <person name="Hagai E."/>
            <person name="Leshkowitz D."/>
            <person name="Brodsky L."/>
            <person name="Galatenko V."/>
            <person name="Nikolaev V."/>
            <person name="Gutnick D.L."/>
            <person name="Lancet D."/>
            <person name="Ben-Jacob E."/>
        </authorList>
    </citation>
    <scope>NUCLEOTIDE SEQUENCE [LARGE SCALE GENOMIC DNA]</scope>
    <source>
        <strain evidence="5 6">C454</strain>
    </source>
</reference>
<dbReference type="Proteomes" id="UP000003900">
    <property type="component" value="Unassembled WGS sequence"/>
</dbReference>
<dbReference type="SMART" id="SM00825">
    <property type="entry name" value="PKS_KS"/>
    <property type="match status" value="1"/>
</dbReference>
<evidence type="ECO:0000256" key="3">
    <source>
        <dbReference type="RuleBase" id="RU003694"/>
    </source>
</evidence>
<dbReference type="PATRIC" id="fig|1131935.3.peg.4859"/>
<dbReference type="Gene3D" id="3.40.47.10">
    <property type="match status" value="2"/>
</dbReference>
<dbReference type="InterPro" id="IPR014031">
    <property type="entry name" value="Ketoacyl_synth_C"/>
</dbReference>
<dbReference type="Pfam" id="PF02801">
    <property type="entry name" value="Ketoacyl-synt_C"/>
    <property type="match status" value="1"/>
</dbReference>
<evidence type="ECO:0000256" key="1">
    <source>
        <dbReference type="ARBA" id="ARBA00008467"/>
    </source>
</evidence>
<dbReference type="STRING" id="1131935.PDENDC454_23364"/>
<keyword evidence="6" id="KW-1185">Reference proteome</keyword>
<comment type="caution">
    <text evidence="5">The sequence shown here is derived from an EMBL/GenBank/DDBJ whole genome shotgun (WGS) entry which is preliminary data.</text>
</comment>
<name>H3SM82_9BACL</name>
<evidence type="ECO:0000313" key="5">
    <source>
        <dbReference type="EMBL" id="EHQ59823.1"/>
    </source>
</evidence>
<dbReference type="GO" id="GO:0004315">
    <property type="term" value="F:3-oxoacyl-[acyl-carrier-protein] synthase activity"/>
    <property type="evidence" value="ECO:0007669"/>
    <property type="project" value="TreeGrafter"/>
</dbReference>
<organism evidence="5 6">
    <name type="scientific">Paenibacillus dendritiformis C454</name>
    <dbReference type="NCBI Taxonomy" id="1131935"/>
    <lineage>
        <taxon>Bacteria</taxon>
        <taxon>Bacillati</taxon>
        <taxon>Bacillota</taxon>
        <taxon>Bacilli</taxon>
        <taxon>Bacillales</taxon>
        <taxon>Paenibacillaceae</taxon>
        <taxon>Paenibacillus</taxon>
    </lineage>
</organism>
<gene>
    <name evidence="5" type="ORF">PDENDC454_23364</name>
</gene>
<sequence>MKNRVAISGMEVISPFGYGRSVFENGLYSGTSAIGDITRFDTAAFRSRRGGQVPDHGPSAEKPSSRFLSYVMSQALHSSGLTGATDSRELEAGLILPVVTGQTEHSLGEAADDWLEDPIEALADPGPFLPFGTIHRITSACASISSALAMGRSMIRHGQLDIVVVARAEILNRYDFASMDIVRAISPTDARPFDAGRNGIMIGEGAGAVILESERSLAARGGQPLAWLDGAANCVGGADLNMIDLDKQCVVDCMKMSLAMAGTERADYIHAHATGTPQGDAYESEALFEAMDDAGNIPVSSHKGATGHLLRCSGFLGIAAGIASLRLQCLPPTAGLEVQDPLIRARLVTERLPYKTSSVLVNNFGFCGNYASVLLRHSQSESMPGGV</sequence>
<dbReference type="EMBL" id="AHKH01000098">
    <property type="protein sequence ID" value="EHQ59823.1"/>
    <property type="molecule type" value="Genomic_DNA"/>
</dbReference>
<keyword evidence="2 3" id="KW-0808">Transferase</keyword>
<protein>
    <submittedName>
        <fullName evidence="5">Ketoacyl-ACP synthase</fullName>
    </submittedName>
</protein>
<proteinExistence type="inferred from homology"/>
<dbReference type="InterPro" id="IPR000794">
    <property type="entry name" value="Beta-ketoacyl_synthase"/>
</dbReference>
<dbReference type="PROSITE" id="PS52004">
    <property type="entry name" value="KS3_2"/>
    <property type="match status" value="1"/>
</dbReference>
<accession>H3SM82</accession>
<dbReference type="PANTHER" id="PTHR11712:SF336">
    <property type="entry name" value="3-OXOACYL-[ACYL-CARRIER-PROTEIN] SYNTHASE, MITOCHONDRIAL"/>
    <property type="match status" value="1"/>
</dbReference>
<comment type="similarity">
    <text evidence="1 3">Belongs to the thiolase-like superfamily. Beta-ketoacyl-ACP synthases family.</text>
</comment>
<dbReference type="Pfam" id="PF00109">
    <property type="entry name" value="ketoacyl-synt"/>
    <property type="match status" value="1"/>
</dbReference>
<dbReference type="AlphaFoldDB" id="H3SM82"/>
<dbReference type="InterPro" id="IPR014030">
    <property type="entry name" value="Ketoacyl_synth_N"/>
</dbReference>
<dbReference type="InterPro" id="IPR020841">
    <property type="entry name" value="PKS_Beta-ketoAc_synthase_dom"/>
</dbReference>
<dbReference type="SUPFAM" id="SSF53901">
    <property type="entry name" value="Thiolase-like"/>
    <property type="match status" value="2"/>
</dbReference>
<dbReference type="InterPro" id="IPR016039">
    <property type="entry name" value="Thiolase-like"/>
</dbReference>
<feature type="domain" description="Ketosynthase family 3 (KS3)" evidence="4">
    <location>
        <begin position="2"/>
        <end position="377"/>
    </location>
</feature>
<evidence type="ECO:0000259" key="4">
    <source>
        <dbReference type="PROSITE" id="PS52004"/>
    </source>
</evidence>
<evidence type="ECO:0000256" key="2">
    <source>
        <dbReference type="ARBA" id="ARBA00022679"/>
    </source>
</evidence>
<dbReference type="PANTHER" id="PTHR11712">
    <property type="entry name" value="POLYKETIDE SYNTHASE-RELATED"/>
    <property type="match status" value="1"/>
</dbReference>
<dbReference type="GO" id="GO:0006633">
    <property type="term" value="P:fatty acid biosynthetic process"/>
    <property type="evidence" value="ECO:0007669"/>
    <property type="project" value="TreeGrafter"/>
</dbReference>
<evidence type="ECO:0000313" key="6">
    <source>
        <dbReference type="Proteomes" id="UP000003900"/>
    </source>
</evidence>